<dbReference type="EMBL" id="FOQY01000013">
    <property type="protein sequence ID" value="SFJ88846.1"/>
    <property type="molecule type" value="Genomic_DNA"/>
</dbReference>
<reference evidence="5" key="1">
    <citation type="submission" date="2016-10" db="EMBL/GenBank/DDBJ databases">
        <authorList>
            <person name="Varghese N."/>
            <person name="Submissions S."/>
        </authorList>
    </citation>
    <scope>NUCLEOTIDE SEQUENCE [LARGE SCALE GENOMIC DNA]</scope>
    <source>
        <strain evidence="5">CGMCC 4.2126</strain>
    </source>
</reference>
<dbReference type="Gene3D" id="3.40.50.620">
    <property type="entry name" value="HUPs"/>
    <property type="match status" value="2"/>
</dbReference>
<dbReference type="SUPFAM" id="SSF52402">
    <property type="entry name" value="Adenine nucleotide alpha hydrolases-like"/>
    <property type="match status" value="2"/>
</dbReference>
<dbReference type="Pfam" id="PF00582">
    <property type="entry name" value="Usp"/>
    <property type="match status" value="2"/>
</dbReference>
<evidence type="ECO:0000313" key="5">
    <source>
        <dbReference type="Proteomes" id="UP000199111"/>
    </source>
</evidence>
<evidence type="ECO:0000256" key="1">
    <source>
        <dbReference type="ARBA" id="ARBA00008791"/>
    </source>
</evidence>
<evidence type="ECO:0000313" key="4">
    <source>
        <dbReference type="EMBL" id="SFJ88846.1"/>
    </source>
</evidence>
<dbReference type="InterPro" id="IPR006015">
    <property type="entry name" value="Universal_stress_UspA"/>
</dbReference>
<dbReference type="InterPro" id="IPR006016">
    <property type="entry name" value="UspA"/>
</dbReference>
<proteinExistence type="inferred from homology"/>
<dbReference type="Proteomes" id="UP000199111">
    <property type="component" value="Unassembled WGS sequence"/>
</dbReference>
<dbReference type="InterPro" id="IPR014729">
    <property type="entry name" value="Rossmann-like_a/b/a_fold"/>
</dbReference>
<feature type="domain" description="UspA" evidence="3">
    <location>
        <begin position="163"/>
        <end position="298"/>
    </location>
</feature>
<accession>A0A1I3V3B4</accession>
<dbReference type="RefSeq" id="WP_093888644.1">
    <property type="nucleotide sequence ID" value="NZ_FOQY01000013.1"/>
</dbReference>
<sequence length="299" mass="31907">MSSNDTSQPVGPDAHEGSSPIVVAVDGSADADRAVRWAADDALRRRSPLRIVHIVERGPYDIHRFAAPEWPDTMIMNGRKVLAEAEQTARRRQPSVEVSTELVEGNLTRALCDQAAGATAIVLGSRGLGGFAGALLGSVSTHVAGHAHGPVVVVRPGGEEVHREVVVGVDDSPQCEPALAYAFEQARLRGCALRAVHAWQLPVHAFAPEVSYDMDEIRQAQHRVVQERLAAWQEKFPEVEVVEDVHSAHPVDALTNASTRADLVVVGSRGRGAVSSILLGSVSRGVLHHAHGPVAVVRS</sequence>
<evidence type="ECO:0000259" key="3">
    <source>
        <dbReference type="Pfam" id="PF00582"/>
    </source>
</evidence>
<gene>
    <name evidence="4" type="ORF">SAMN05216275_113177</name>
</gene>
<feature type="domain" description="UspA" evidence="3">
    <location>
        <begin position="20"/>
        <end position="155"/>
    </location>
</feature>
<dbReference type="GeneID" id="96299897"/>
<keyword evidence="5" id="KW-1185">Reference proteome</keyword>
<protein>
    <submittedName>
        <fullName evidence="4">Nucleotide-binding universal stress protein, UspA family</fullName>
    </submittedName>
</protein>
<feature type="region of interest" description="Disordered" evidence="2">
    <location>
        <begin position="1"/>
        <end position="20"/>
    </location>
</feature>
<dbReference type="PANTHER" id="PTHR31964">
    <property type="entry name" value="ADENINE NUCLEOTIDE ALPHA HYDROLASES-LIKE SUPERFAMILY PROTEIN"/>
    <property type="match status" value="1"/>
</dbReference>
<evidence type="ECO:0000256" key="2">
    <source>
        <dbReference type="SAM" id="MobiDB-lite"/>
    </source>
</evidence>
<name>A0A1I3V3B4_9ACTN</name>
<organism evidence="4 5">
    <name type="scientific">Streptosporangium canum</name>
    <dbReference type="NCBI Taxonomy" id="324952"/>
    <lineage>
        <taxon>Bacteria</taxon>
        <taxon>Bacillati</taxon>
        <taxon>Actinomycetota</taxon>
        <taxon>Actinomycetes</taxon>
        <taxon>Streptosporangiales</taxon>
        <taxon>Streptosporangiaceae</taxon>
        <taxon>Streptosporangium</taxon>
    </lineage>
</organism>
<dbReference type="AlphaFoldDB" id="A0A1I3V3B4"/>
<dbReference type="PANTHER" id="PTHR31964:SF113">
    <property type="entry name" value="USPA DOMAIN-CONTAINING PROTEIN"/>
    <property type="match status" value="1"/>
</dbReference>
<comment type="similarity">
    <text evidence="1">Belongs to the universal stress protein A family.</text>
</comment>
<dbReference type="PRINTS" id="PR01438">
    <property type="entry name" value="UNVRSLSTRESS"/>
</dbReference>